<dbReference type="EMBL" id="DF841400">
    <property type="protein sequence ID" value="GAT45494.1"/>
    <property type="molecule type" value="Genomic_DNA"/>
</dbReference>
<dbReference type="Proteomes" id="UP000815677">
    <property type="component" value="Unassembled WGS sequence"/>
</dbReference>
<dbReference type="Gene3D" id="3.80.10.10">
    <property type="entry name" value="Ribonuclease Inhibitor"/>
    <property type="match status" value="1"/>
</dbReference>
<protein>
    <submittedName>
        <fullName evidence="1">Uncharacterized protein</fullName>
    </submittedName>
</protein>
<organism evidence="1 2">
    <name type="scientific">Mycena chlorophos</name>
    <name type="common">Agaric fungus</name>
    <name type="synonym">Agaricus chlorophos</name>
    <dbReference type="NCBI Taxonomy" id="658473"/>
    <lineage>
        <taxon>Eukaryota</taxon>
        <taxon>Fungi</taxon>
        <taxon>Dikarya</taxon>
        <taxon>Basidiomycota</taxon>
        <taxon>Agaricomycotina</taxon>
        <taxon>Agaricomycetes</taxon>
        <taxon>Agaricomycetidae</taxon>
        <taxon>Agaricales</taxon>
        <taxon>Marasmiineae</taxon>
        <taxon>Mycenaceae</taxon>
        <taxon>Mycena</taxon>
    </lineage>
</organism>
<evidence type="ECO:0000313" key="2">
    <source>
        <dbReference type="Proteomes" id="UP000815677"/>
    </source>
</evidence>
<sequence length="295" mass="33801">MSSNNLTPTIMATKDPCLPPELEREIFELTAQVYPEMRFALLLVAQRVLTWIQPILYHKLFIHSKQKHPDLATTPPHLFENHTRHLILFSSQESHVEAVRVCPNITHLAISDETPLPQSYDALLELRHLKRLACWSGALAPSRDTFTREFAAERAFACITHLEIFDDVVRPLLTSFVVALPSLTHLALNIPSINLANSWSTLVEVLQEATHWEVLVLLNQFRSGAREVADAVPSNWEDDRLVTTWYVHWTEGIMERREGMSYWVVAESFIARKRKNPKSARSFYAVWPGSEEQLG</sequence>
<reference evidence="1" key="1">
    <citation type="submission" date="2014-09" db="EMBL/GenBank/DDBJ databases">
        <title>Genome sequence of the luminous mushroom Mycena chlorophos for searching fungal bioluminescence genes.</title>
        <authorList>
            <person name="Tanaka Y."/>
            <person name="Kasuga D."/>
            <person name="Oba Y."/>
            <person name="Hase S."/>
            <person name="Sato K."/>
            <person name="Oba Y."/>
            <person name="Sakakibara Y."/>
        </authorList>
    </citation>
    <scope>NUCLEOTIDE SEQUENCE</scope>
</reference>
<name>A0ABQ0L2X3_MYCCL</name>
<proteinExistence type="predicted"/>
<gene>
    <name evidence="1" type="ORF">MCHLO_03069</name>
</gene>
<accession>A0ABQ0L2X3</accession>
<evidence type="ECO:0000313" key="1">
    <source>
        <dbReference type="EMBL" id="GAT45494.1"/>
    </source>
</evidence>
<dbReference type="InterPro" id="IPR032675">
    <property type="entry name" value="LRR_dom_sf"/>
</dbReference>
<keyword evidence="2" id="KW-1185">Reference proteome</keyword>